<proteinExistence type="predicted"/>
<dbReference type="InterPro" id="IPR002525">
    <property type="entry name" value="Transp_IS110-like_N"/>
</dbReference>
<dbReference type="EMBL" id="JAGIZB010000031">
    <property type="protein sequence ID" value="MBP0447320.1"/>
    <property type="molecule type" value="Genomic_DNA"/>
</dbReference>
<evidence type="ECO:0000313" key="3">
    <source>
        <dbReference type="Proteomes" id="UP000681594"/>
    </source>
</evidence>
<reference evidence="2 3" key="1">
    <citation type="submission" date="2021-03" db="EMBL/GenBank/DDBJ databases">
        <authorList>
            <person name="So Y."/>
        </authorList>
    </citation>
    <scope>NUCLEOTIDE SEQUENCE [LARGE SCALE GENOMIC DNA]</scope>
    <source>
        <strain evidence="2 3">SSH11</strain>
    </source>
</reference>
<dbReference type="RefSeq" id="WP_209381591.1">
    <property type="nucleotide sequence ID" value="NZ_JAGIZB010000031.1"/>
</dbReference>
<comment type="caution">
    <text evidence="2">The sequence shown here is derived from an EMBL/GenBank/DDBJ whole genome shotgun (WGS) entry which is preliminary data.</text>
</comment>
<protein>
    <recommendedName>
        <fullName evidence="1">Transposase IS110-like N-terminal domain-containing protein</fullName>
    </recommendedName>
</protein>
<gene>
    <name evidence="2" type="ORF">J8J14_21350</name>
</gene>
<name>A0ABS4AJX4_9PROT</name>
<dbReference type="Proteomes" id="UP000681594">
    <property type="component" value="Unassembled WGS sequence"/>
</dbReference>
<evidence type="ECO:0000259" key="1">
    <source>
        <dbReference type="Pfam" id="PF01548"/>
    </source>
</evidence>
<keyword evidence="3" id="KW-1185">Reference proteome</keyword>
<accession>A0ABS4AJX4</accession>
<evidence type="ECO:0000313" key="2">
    <source>
        <dbReference type="EMBL" id="MBP0447320.1"/>
    </source>
</evidence>
<dbReference type="Pfam" id="PF01548">
    <property type="entry name" value="DEDD_Tnp_IS110"/>
    <property type="match status" value="1"/>
</dbReference>
<feature type="domain" description="Transposase IS110-like N-terminal" evidence="1">
    <location>
        <begin position="14"/>
        <end position="79"/>
    </location>
</feature>
<organism evidence="2 3">
    <name type="scientific">Pararoseomonas baculiformis</name>
    <dbReference type="NCBI Taxonomy" id="2820812"/>
    <lineage>
        <taxon>Bacteria</taxon>
        <taxon>Pseudomonadati</taxon>
        <taxon>Pseudomonadota</taxon>
        <taxon>Alphaproteobacteria</taxon>
        <taxon>Acetobacterales</taxon>
        <taxon>Acetobacteraceae</taxon>
        <taxon>Pararoseomonas</taxon>
    </lineage>
</organism>
<sequence length="113" mass="11849">MRETTPKLGADIIIGVDTHKLTHAAVAISALGARLGTMTIPANGCGYLALLGWARSLGSVRAFGVEGTGSYGAGLSRFLNCLVAEHCWDPVGLAIVDYAYRFERLKGAVQGGR</sequence>